<dbReference type="SUPFAM" id="SSF54523">
    <property type="entry name" value="Pili subunits"/>
    <property type="match status" value="1"/>
</dbReference>
<dbReference type="Pfam" id="PF07963">
    <property type="entry name" value="N_methyl"/>
    <property type="match status" value="1"/>
</dbReference>
<evidence type="ECO:0000256" key="1">
    <source>
        <dbReference type="SAM" id="Phobius"/>
    </source>
</evidence>
<dbReference type="Proteomes" id="UP000229574">
    <property type="component" value="Unassembled WGS sequence"/>
</dbReference>
<evidence type="ECO:0000313" key="2">
    <source>
        <dbReference type="EMBL" id="PIS17842.1"/>
    </source>
</evidence>
<dbReference type="AlphaFoldDB" id="A0A2H0WYX2"/>
<proteinExistence type="predicted"/>
<keyword evidence="1" id="KW-1133">Transmembrane helix</keyword>
<sequence>MENCSTKRLHYHRTNRSQRERLHLYLYLHPRQSSHYLRIMCQSRDFDTNTPLRLSTMKTKSAYTLIELIVVISIISILVSFGISAYTKARDRQIGQAAGEQILTILQENQKIANVGKIDSSCTGKFTGQKVIFSGTNTYKTQSLCSTNSGIETTSTIPGISSITATSIIFNPLSLGTYLVAGAGEQIIAYTTPIGLTYHIKITRSGTIENLGIQP</sequence>
<name>A0A2H0WYX2_9BACT</name>
<dbReference type="InterPro" id="IPR012902">
    <property type="entry name" value="N_methyl_site"/>
</dbReference>
<evidence type="ECO:0000313" key="3">
    <source>
        <dbReference type="Proteomes" id="UP000229574"/>
    </source>
</evidence>
<dbReference type="NCBIfam" id="TIGR02532">
    <property type="entry name" value="IV_pilin_GFxxxE"/>
    <property type="match status" value="1"/>
</dbReference>
<reference evidence="3" key="1">
    <citation type="submission" date="2017-09" db="EMBL/GenBank/DDBJ databases">
        <title>Depth-based differentiation of microbial function through sediment-hosted aquifers and enrichment of novel symbionts in the deep terrestrial subsurface.</title>
        <authorList>
            <person name="Probst A.J."/>
            <person name="Ladd B."/>
            <person name="Jarett J.K."/>
            <person name="Geller-Mcgrath D.E."/>
            <person name="Sieber C.M.K."/>
            <person name="Emerson J.B."/>
            <person name="Anantharaman K."/>
            <person name="Thomas B.C."/>
            <person name="Malmstrom R."/>
            <person name="Stieglmeier M."/>
            <person name="Klingl A."/>
            <person name="Woyke T."/>
            <person name="Ryan C.M."/>
            <person name="Banfield J.F."/>
        </authorList>
    </citation>
    <scope>NUCLEOTIDE SEQUENCE [LARGE SCALE GENOMIC DNA]</scope>
</reference>
<dbReference type="Gene3D" id="3.30.700.10">
    <property type="entry name" value="Glycoprotein, Type 4 Pilin"/>
    <property type="match status" value="1"/>
</dbReference>
<evidence type="ECO:0008006" key="4">
    <source>
        <dbReference type="Google" id="ProtNLM"/>
    </source>
</evidence>
<feature type="transmembrane region" description="Helical" evidence="1">
    <location>
        <begin position="62"/>
        <end position="86"/>
    </location>
</feature>
<dbReference type="InterPro" id="IPR045584">
    <property type="entry name" value="Pilin-like"/>
</dbReference>
<gene>
    <name evidence="2" type="ORF">COT54_02515</name>
</gene>
<keyword evidence="1" id="KW-0472">Membrane</keyword>
<protein>
    <recommendedName>
        <fullName evidence="4">General secretion pathway GspH domain-containing protein</fullName>
    </recommendedName>
</protein>
<dbReference type="EMBL" id="PEYY01000098">
    <property type="protein sequence ID" value="PIS17842.1"/>
    <property type="molecule type" value="Genomic_DNA"/>
</dbReference>
<keyword evidence="1" id="KW-0812">Transmembrane</keyword>
<comment type="caution">
    <text evidence="2">The sequence shown here is derived from an EMBL/GenBank/DDBJ whole genome shotgun (WGS) entry which is preliminary data.</text>
</comment>
<organism evidence="2 3">
    <name type="scientific">Candidatus Collierbacteria bacterium CG09_land_8_20_14_0_10_46_12</name>
    <dbReference type="NCBI Taxonomy" id="1974533"/>
    <lineage>
        <taxon>Bacteria</taxon>
        <taxon>Candidatus Collieribacteriota</taxon>
    </lineage>
</organism>
<accession>A0A2H0WYX2</accession>